<dbReference type="AlphaFoldDB" id="A0A1J4MX34"/>
<dbReference type="RefSeq" id="XP_067069323.1">
    <property type="nucleotide sequence ID" value="XM_067211871.1"/>
</dbReference>
<dbReference type="Proteomes" id="UP000186804">
    <property type="component" value="Unassembled WGS sequence"/>
</dbReference>
<proteinExistence type="predicted"/>
<gene>
    <name evidence="2" type="ORF">cand_016370</name>
</gene>
<feature type="signal peptide" evidence="1">
    <location>
        <begin position="1"/>
        <end position="21"/>
    </location>
</feature>
<evidence type="ECO:0000256" key="1">
    <source>
        <dbReference type="SAM" id="SignalP"/>
    </source>
</evidence>
<dbReference type="EMBL" id="LRBS01000034">
    <property type="protein sequence ID" value="OII77477.1"/>
    <property type="molecule type" value="Genomic_DNA"/>
</dbReference>
<organism evidence="2 3">
    <name type="scientific">Cryptosporidium andersoni</name>
    <dbReference type="NCBI Taxonomy" id="117008"/>
    <lineage>
        <taxon>Eukaryota</taxon>
        <taxon>Sar</taxon>
        <taxon>Alveolata</taxon>
        <taxon>Apicomplexa</taxon>
        <taxon>Conoidasida</taxon>
        <taxon>Coccidia</taxon>
        <taxon>Eucoccidiorida</taxon>
        <taxon>Eimeriorina</taxon>
        <taxon>Cryptosporidiidae</taxon>
        <taxon>Cryptosporidium</taxon>
    </lineage>
</organism>
<evidence type="ECO:0000313" key="2">
    <source>
        <dbReference type="EMBL" id="OII77477.1"/>
    </source>
</evidence>
<protein>
    <submittedName>
        <fullName evidence="2">Uncharacterized protein</fullName>
    </submittedName>
</protein>
<keyword evidence="1" id="KW-0732">Signal</keyword>
<name>A0A1J4MX34_9CRYT</name>
<evidence type="ECO:0000313" key="3">
    <source>
        <dbReference type="Proteomes" id="UP000186804"/>
    </source>
</evidence>
<dbReference type="OrthoDB" id="341336at2759"/>
<comment type="caution">
    <text evidence="2">The sequence shown here is derived from an EMBL/GenBank/DDBJ whole genome shotgun (WGS) entry which is preliminary data.</text>
</comment>
<keyword evidence="3" id="KW-1185">Reference proteome</keyword>
<sequence>MHRSFCILSLVLVFNFWILSAELIIYEPVIAGYTTNITNNSNITLDTTNLTNGYTITPSNSSNSTLEVRTPKTKISEGFIAETSTTVISDTDFKDPWYLIEGAMNNTTYISPEPPFTKDSVGACVNKISDAAIIFGVGRDEFQKVMIKCSRKSLGNFKLTKSCLSKVELFGQYKLSEGCINCWSATVACGRSNCAHHCFANTCVAKCQKCSLNYCSKNLNKCAGTKWLPFPCGLSPHSPIPDNFKTKEPH</sequence>
<dbReference type="VEuPathDB" id="CryptoDB:cand_016370"/>
<reference evidence="2 3" key="1">
    <citation type="submission" date="2016-10" db="EMBL/GenBank/DDBJ databases">
        <title>Reductive evolution of mitochondrial metabolism and differential evolution of invasion-related proteins in Cryptosporidium.</title>
        <authorList>
            <person name="Liu S."/>
            <person name="Roellig D.M."/>
            <person name="Guo Y."/>
            <person name="Li N."/>
            <person name="Frace M.A."/>
            <person name="Tang K."/>
            <person name="Zhang L."/>
            <person name="Feng Y."/>
            <person name="Xiao L."/>
        </authorList>
    </citation>
    <scope>NUCLEOTIDE SEQUENCE [LARGE SCALE GENOMIC DNA]</scope>
    <source>
        <strain evidence="2">30847</strain>
    </source>
</reference>
<accession>A0A1J4MX34</accession>
<feature type="chain" id="PRO_5012949894" evidence="1">
    <location>
        <begin position="22"/>
        <end position="250"/>
    </location>
</feature>
<dbReference type="GeneID" id="92365822"/>